<organism evidence="5 6">
    <name type="scientific">Algoriphagus halophytocola</name>
    <dbReference type="NCBI Taxonomy" id="2991499"/>
    <lineage>
        <taxon>Bacteria</taxon>
        <taxon>Pseudomonadati</taxon>
        <taxon>Bacteroidota</taxon>
        <taxon>Cytophagia</taxon>
        <taxon>Cytophagales</taxon>
        <taxon>Cyclobacteriaceae</taxon>
        <taxon>Algoriphagus</taxon>
    </lineage>
</organism>
<evidence type="ECO:0000256" key="2">
    <source>
        <dbReference type="SAM" id="Coils"/>
    </source>
</evidence>
<dbReference type="InterPro" id="IPR001296">
    <property type="entry name" value="Glyco_trans_1"/>
</dbReference>
<dbReference type="GO" id="GO:0016757">
    <property type="term" value="F:glycosyltransferase activity"/>
    <property type="evidence" value="ECO:0007669"/>
    <property type="project" value="UniProtKB-KW"/>
</dbReference>
<feature type="domain" description="Glycosyl transferase family 1" evidence="3">
    <location>
        <begin position="196"/>
        <end position="349"/>
    </location>
</feature>
<dbReference type="Gene3D" id="3.40.50.2000">
    <property type="entry name" value="Glycogen Phosphorylase B"/>
    <property type="match status" value="2"/>
</dbReference>
<feature type="coiled-coil region" evidence="2">
    <location>
        <begin position="323"/>
        <end position="350"/>
    </location>
</feature>
<proteinExistence type="predicted"/>
<dbReference type="EMBL" id="CP110226">
    <property type="protein sequence ID" value="UZD23873.1"/>
    <property type="molecule type" value="Genomic_DNA"/>
</dbReference>
<accession>A0ABY6MJA2</accession>
<dbReference type="SUPFAM" id="SSF53756">
    <property type="entry name" value="UDP-Glycosyltransferase/glycogen phosphorylase"/>
    <property type="match status" value="1"/>
</dbReference>
<dbReference type="PANTHER" id="PTHR46401">
    <property type="entry name" value="GLYCOSYLTRANSFERASE WBBK-RELATED"/>
    <property type="match status" value="1"/>
</dbReference>
<dbReference type="InterPro" id="IPR015393">
    <property type="entry name" value="DUF1972"/>
</dbReference>
<dbReference type="Proteomes" id="UP001163156">
    <property type="component" value="Chromosome"/>
</dbReference>
<dbReference type="RefSeq" id="WP_264810567.1">
    <property type="nucleotide sequence ID" value="NZ_CP110226.1"/>
</dbReference>
<evidence type="ECO:0000313" key="5">
    <source>
        <dbReference type="EMBL" id="UZD23873.1"/>
    </source>
</evidence>
<name>A0ABY6MJA2_9BACT</name>
<reference evidence="5" key="1">
    <citation type="submission" date="2022-10" db="EMBL/GenBank/DDBJ databases">
        <title>Algoriphagus sp. a novel bacteria isolate from halophytes salicornia europaea.</title>
        <authorList>
            <person name="Peng Y."/>
            <person name="Jiang L."/>
            <person name="Lee J."/>
        </authorList>
    </citation>
    <scope>NUCLEOTIDE SEQUENCE</scope>
    <source>
        <strain evidence="5">TR-M5</strain>
    </source>
</reference>
<evidence type="ECO:0000259" key="4">
    <source>
        <dbReference type="Pfam" id="PF09314"/>
    </source>
</evidence>
<dbReference type="Pfam" id="PF00534">
    <property type="entry name" value="Glycos_transf_1"/>
    <property type="match status" value="1"/>
</dbReference>
<keyword evidence="6" id="KW-1185">Reference proteome</keyword>
<protein>
    <submittedName>
        <fullName evidence="5">Glycosyltransferase</fullName>
        <ecNumber evidence="5">2.4.-.-</ecNumber>
    </submittedName>
</protein>
<dbReference type="Pfam" id="PF09314">
    <property type="entry name" value="DUF1972"/>
    <property type="match status" value="1"/>
</dbReference>
<sequence>MSEIINKPKIAIIGSRGYPHVYSGYETFVKETFELLSDKYDVHVYCHSHLFKSKPKVVNNIKLHYTFGVNHKSFSQLSYSFFATLHALYLTRFDVILYVNTANGPFGFLTKLFNVKTAIITDGLEWLRPKWKGKAAKYFYWASEYSTKVFDVLISDSQEMRKIYLEKFNSDSVVIEYGAHIKKSRDGSKLGQFGLKSKEYYLVVARLVPDNNADIIVEGFKKANTSKKLVVVGDVPYRDEYADRIKSNSSENVIFPGYVTDQELLMELYSNAYVYIHGHEYGGTNPTLLKALAYGCSILALDTAFSREVLCDEKYGTYFQKNISDLAKSVERLDNESERVLDQQKNSKNRITEHYTWQRIANEYDKLFQKMTHGDFKVNSKFHLK</sequence>
<feature type="domain" description="DUF1972" evidence="4">
    <location>
        <begin position="10"/>
        <end position="179"/>
    </location>
</feature>
<keyword evidence="1 5" id="KW-0808">Transferase</keyword>
<evidence type="ECO:0000313" key="6">
    <source>
        <dbReference type="Proteomes" id="UP001163156"/>
    </source>
</evidence>
<keyword evidence="5" id="KW-0328">Glycosyltransferase</keyword>
<dbReference type="EC" id="2.4.-.-" evidence="5"/>
<keyword evidence="2" id="KW-0175">Coiled coil</keyword>
<dbReference type="PANTHER" id="PTHR46401:SF2">
    <property type="entry name" value="GLYCOSYLTRANSFERASE WBBK-RELATED"/>
    <property type="match status" value="1"/>
</dbReference>
<evidence type="ECO:0000256" key="1">
    <source>
        <dbReference type="ARBA" id="ARBA00022679"/>
    </source>
</evidence>
<gene>
    <name evidence="5" type="ORF">OM944_05115</name>
</gene>
<evidence type="ECO:0000259" key="3">
    <source>
        <dbReference type="Pfam" id="PF00534"/>
    </source>
</evidence>